<dbReference type="Proteomes" id="UP001295684">
    <property type="component" value="Unassembled WGS sequence"/>
</dbReference>
<name>A0AAD1U204_EUPCR</name>
<evidence type="ECO:0000313" key="1">
    <source>
        <dbReference type="EMBL" id="CAI2360561.1"/>
    </source>
</evidence>
<reference evidence="1" key="1">
    <citation type="submission" date="2023-07" db="EMBL/GenBank/DDBJ databases">
        <authorList>
            <consortium name="AG Swart"/>
            <person name="Singh M."/>
            <person name="Singh A."/>
            <person name="Seah K."/>
            <person name="Emmerich C."/>
        </authorList>
    </citation>
    <scope>NUCLEOTIDE SEQUENCE</scope>
    <source>
        <strain evidence="1">DP1</strain>
    </source>
</reference>
<dbReference type="AlphaFoldDB" id="A0AAD1U204"/>
<accession>A0AAD1U204</accession>
<organism evidence="1 2">
    <name type="scientific">Euplotes crassus</name>
    <dbReference type="NCBI Taxonomy" id="5936"/>
    <lineage>
        <taxon>Eukaryota</taxon>
        <taxon>Sar</taxon>
        <taxon>Alveolata</taxon>
        <taxon>Ciliophora</taxon>
        <taxon>Intramacronucleata</taxon>
        <taxon>Spirotrichea</taxon>
        <taxon>Hypotrichia</taxon>
        <taxon>Euplotida</taxon>
        <taxon>Euplotidae</taxon>
        <taxon>Moneuplotes</taxon>
    </lineage>
</organism>
<sequence length="166" mass="19068">MKEMASSSCFDKRFEENECNFIEDEPSCKLNCTASKTFGADKRNPLICNKGKISSRTLQTFQKNLLSSLDSDDSESDSQQKVNIYIFKNKCNDKVSKFQTTKQESSNPWVIHDLGCQAMHSNNRIPRLRKNYKSSFTCKELDSPEIMKRILYKKPQDSSKLLNKSG</sequence>
<gene>
    <name evidence="1" type="ORF">ECRASSUSDP1_LOCUS1865</name>
</gene>
<protein>
    <submittedName>
        <fullName evidence="1">Uncharacterized protein</fullName>
    </submittedName>
</protein>
<proteinExistence type="predicted"/>
<evidence type="ECO:0000313" key="2">
    <source>
        <dbReference type="Proteomes" id="UP001295684"/>
    </source>
</evidence>
<comment type="caution">
    <text evidence="1">The sequence shown here is derived from an EMBL/GenBank/DDBJ whole genome shotgun (WGS) entry which is preliminary data.</text>
</comment>
<keyword evidence="2" id="KW-1185">Reference proteome</keyword>
<dbReference type="EMBL" id="CAMPGE010001761">
    <property type="protein sequence ID" value="CAI2360561.1"/>
    <property type="molecule type" value="Genomic_DNA"/>
</dbReference>